<organism evidence="2 3">
    <name type="scientific">Cladorrhinum samala</name>
    <dbReference type="NCBI Taxonomy" id="585594"/>
    <lineage>
        <taxon>Eukaryota</taxon>
        <taxon>Fungi</taxon>
        <taxon>Dikarya</taxon>
        <taxon>Ascomycota</taxon>
        <taxon>Pezizomycotina</taxon>
        <taxon>Sordariomycetes</taxon>
        <taxon>Sordariomycetidae</taxon>
        <taxon>Sordariales</taxon>
        <taxon>Podosporaceae</taxon>
        <taxon>Cladorrhinum</taxon>
    </lineage>
</organism>
<keyword evidence="3" id="KW-1185">Reference proteome</keyword>
<dbReference type="Proteomes" id="UP001321749">
    <property type="component" value="Unassembled WGS sequence"/>
</dbReference>
<feature type="domain" description="NACHT-NTPase and P-loop NTPases N-terminal" evidence="1">
    <location>
        <begin position="10"/>
        <end position="132"/>
    </location>
</feature>
<evidence type="ECO:0000313" key="3">
    <source>
        <dbReference type="Proteomes" id="UP001321749"/>
    </source>
</evidence>
<gene>
    <name evidence="2" type="ORF">QBC42DRAFT_259785</name>
</gene>
<protein>
    <recommendedName>
        <fullName evidence="1">NACHT-NTPase and P-loop NTPases N-terminal domain-containing protein</fullName>
    </recommendedName>
</protein>
<reference evidence="2" key="2">
    <citation type="submission" date="2023-06" db="EMBL/GenBank/DDBJ databases">
        <authorList>
            <consortium name="Lawrence Berkeley National Laboratory"/>
            <person name="Mondo S.J."/>
            <person name="Hensen N."/>
            <person name="Bonometti L."/>
            <person name="Westerberg I."/>
            <person name="Brannstrom I.O."/>
            <person name="Guillou S."/>
            <person name="Cros-Aarteil S."/>
            <person name="Calhoun S."/>
            <person name="Haridas S."/>
            <person name="Kuo A."/>
            <person name="Pangilinan J."/>
            <person name="Riley R."/>
            <person name="Labutti K."/>
            <person name="Andreopoulos B."/>
            <person name="Lipzen A."/>
            <person name="Chen C."/>
            <person name="Yanf M."/>
            <person name="Daum C."/>
            <person name="Ng V."/>
            <person name="Clum A."/>
            <person name="Steindorff A."/>
            <person name="Ohm R."/>
            <person name="Martin F."/>
            <person name="Silar P."/>
            <person name="Natvig D."/>
            <person name="Lalanne C."/>
            <person name="Gautier V."/>
            <person name="Ament-Velasquez S.L."/>
            <person name="Kruys A."/>
            <person name="Hutchinson M.I."/>
            <person name="Powell A.J."/>
            <person name="Barry K."/>
            <person name="Miller A.N."/>
            <person name="Grigoriev I.V."/>
            <person name="Debuchy R."/>
            <person name="Gladieux P."/>
            <person name="Thoren M.H."/>
            <person name="Johannesson H."/>
        </authorList>
    </citation>
    <scope>NUCLEOTIDE SEQUENCE</scope>
    <source>
        <strain evidence="2">PSN324</strain>
    </source>
</reference>
<evidence type="ECO:0000259" key="1">
    <source>
        <dbReference type="Pfam" id="PF17107"/>
    </source>
</evidence>
<proteinExistence type="predicted"/>
<accession>A0AAV9I481</accession>
<reference evidence="2" key="1">
    <citation type="journal article" date="2023" name="Mol. Phylogenet. Evol.">
        <title>Genome-scale phylogeny and comparative genomics of the fungal order Sordariales.</title>
        <authorList>
            <person name="Hensen N."/>
            <person name="Bonometti L."/>
            <person name="Westerberg I."/>
            <person name="Brannstrom I.O."/>
            <person name="Guillou S."/>
            <person name="Cros-Aarteil S."/>
            <person name="Calhoun S."/>
            <person name="Haridas S."/>
            <person name="Kuo A."/>
            <person name="Mondo S."/>
            <person name="Pangilinan J."/>
            <person name="Riley R."/>
            <person name="LaButti K."/>
            <person name="Andreopoulos B."/>
            <person name="Lipzen A."/>
            <person name="Chen C."/>
            <person name="Yan M."/>
            <person name="Daum C."/>
            <person name="Ng V."/>
            <person name="Clum A."/>
            <person name="Steindorff A."/>
            <person name="Ohm R.A."/>
            <person name="Martin F."/>
            <person name="Silar P."/>
            <person name="Natvig D.O."/>
            <person name="Lalanne C."/>
            <person name="Gautier V."/>
            <person name="Ament-Velasquez S.L."/>
            <person name="Kruys A."/>
            <person name="Hutchinson M.I."/>
            <person name="Powell A.J."/>
            <person name="Barry K."/>
            <person name="Miller A.N."/>
            <person name="Grigoriev I.V."/>
            <person name="Debuchy R."/>
            <person name="Gladieux P."/>
            <person name="Hiltunen Thoren M."/>
            <person name="Johannesson H."/>
        </authorList>
    </citation>
    <scope>NUCLEOTIDE SEQUENCE</scope>
    <source>
        <strain evidence="2">PSN324</strain>
    </source>
</reference>
<evidence type="ECO:0000313" key="2">
    <source>
        <dbReference type="EMBL" id="KAK4466273.1"/>
    </source>
</evidence>
<comment type="caution">
    <text evidence="2">The sequence shown here is derived from an EMBL/GenBank/DDBJ whole genome shotgun (WGS) entry which is preliminary data.</text>
</comment>
<dbReference type="InterPro" id="IPR031352">
    <property type="entry name" value="SesA"/>
</dbReference>
<sequence>MPATEIPRLVADLIEATEDIIEAYDKIKDLRDLPEAFQELNKWLPLVEETLREAKTPAKKVKPGHDASELETRLSSCGEKTDKLLEMFQKVAKKSTKLQEYDASAYRSIAIKLGKHRAEALMVGILEDLEVLAAHPVFQAAMQKQVEPLSKAREQLENVPPSLLDSDLEEEQARTVSQSGNWNRQFNNFGTGVMKNVDGHYFEAKGDQNFGIIPPRESATKQGR</sequence>
<dbReference type="Pfam" id="PF17107">
    <property type="entry name" value="SesA"/>
    <property type="match status" value="1"/>
</dbReference>
<dbReference type="EMBL" id="MU864933">
    <property type="protein sequence ID" value="KAK4466273.1"/>
    <property type="molecule type" value="Genomic_DNA"/>
</dbReference>
<name>A0AAV9I481_9PEZI</name>
<dbReference type="AlphaFoldDB" id="A0AAV9I481"/>